<dbReference type="GO" id="GO:0005576">
    <property type="term" value="C:extracellular region"/>
    <property type="evidence" value="ECO:0007669"/>
    <property type="project" value="UniProtKB-SubCell"/>
</dbReference>
<feature type="non-terminal residue" evidence="7">
    <location>
        <position position="1"/>
    </location>
</feature>
<dbReference type="InterPro" id="IPR038408">
    <property type="entry name" value="GNK2_sf"/>
</dbReference>
<evidence type="ECO:0000256" key="5">
    <source>
        <dbReference type="ARBA" id="ARBA00038515"/>
    </source>
</evidence>
<dbReference type="InterPro" id="IPR013103">
    <property type="entry name" value="RVT_2"/>
</dbReference>
<dbReference type="InterPro" id="IPR002902">
    <property type="entry name" value="GNK2"/>
</dbReference>
<dbReference type="InterPro" id="IPR043502">
    <property type="entry name" value="DNA/RNA_pol_sf"/>
</dbReference>
<evidence type="ECO:0000256" key="3">
    <source>
        <dbReference type="ARBA" id="ARBA00022729"/>
    </source>
</evidence>
<dbReference type="SUPFAM" id="SSF56672">
    <property type="entry name" value="DNA/RNA polymerases"/>
    <property type="match status" value="1"/>
</dbReference>
<comment type="caution">
    <text evidence="7">The sequence shown here is derived from an EMBL/GenBank/DDBJ whole genome shotgun (WGS) entry which is preliminary data.</text>
</comment>
<comment type="subcellular location">
    <subcellularLocation>
        <location evidence="1">Secreted</location>
    </subcellularLocation>
</comment>
<reference evidence="8" key="1">
    <citation type="submission" date="2016-04" db="EMBL/GenBank/DDBJ databases">
        <title>Cephalotus genome sequencing.</title>
        <authorList>
            <person name="Fukushima K."/>
            <person name="Hasebe M."/>
            <person name="Fang X."/>
        </authorList>
    </citation>
    <scope>NUCLEOTIDE SEQUENCE [LARGE SCALE GENOMIC DNA]</scope>
    <source>
        <strain evidence="8">cv. St1</strain>
    </source>
</reference>
<dbReference type="FunFam" id="3.30.430.20:FF:000002">
    <property type="entry name" value="Cysteine-rich receptor-like protein kinase 10"/>
    <property type="match status" value="1"/>
</dbReference>
<dbReference type="EMBL" id="BDDD01002604">
    <property type="protein sequence ID" value="GAV82313.1"/>
    <property type="molecule type" value="Genomic_DNA"/>
</dbReference>
<dbReference type="OrthoDB" id="1901872at2759"/>
<organism evidence="7 8">
    <name type="scientific">Cephalotus follicularis</name>
    <name type="common">Albany pitcher plant</name>
    <dbReference type="NCBI Taxonomy" id="3775"/>
    <lineage>
        <taxon>Eukaryota</taxon>
        <taxon>Viridiplantae</taxon>
        <taxon>Streptophyta</taxon>
        <taxon>Embryophyta</taxon>
        <taxon>Tracheophyta</taxon>
        <taxon>Spermatophyta</taxon>
        <taxon>Magnoliopsida</taxon>
        <taxon>eudicotyledons</taxon>
        <taxon>Gunneridae</taxon>
        <taxon>Pentapetalae</taxon>
        <taxon>rosids</taxon>
        <taxon>fabids</taxon>
        <taxon>Oxalidales</taxon>
        <taxon>Cephalotaceae</taxon>
        <taxon>Cephalotus</taxon>
    </lineage>
</organism>
<keyword evidence="4" id="KW-0677">Repeat</keyword>
<gene>
    <name evidence="7" type="ORF">CFOL_v3_25765</name>
</gene>
<dbReference type="PANTHER" id="PTHR32411:SF51">
    <property type="entry name" value="GNK2-HOMOLOGOUS DOMAIN-CONTAINING PROTEIN"/>
    <property type="match status" value="1"/>
</dbReference>
<dbReference type="CDD" id="cd23509">
    <property type="entry name" value="Gnk2-like"/>
    <property type="match status" value="2"/>
</dbReference>
<dbReference type="Gene3D" id="3.30.430.20">
    <property type="entry name" value="Gnk2 domain, C-X8-C-X2-C motif"/>
    <property type="match status" value="2"/>
</dbReference>
<evidence type="ECO:0000259" key="6">
    <source>
        <dbReference type="PROSITE" id="PS51473"/>
    </source>
</evidence>
<evidence type="ECO:0000256" key="4">
    <source>
        <dbReference type="ARBA" id="ARBA00022737"/>
    </source>
</evidence>
<feature type="non-terminal residue" evidence="7">
    <location>
        <position position="790"/>
    </location>
</feature>
<feature type="domain" description="Gnk2-homologous" evidence="6">
    <location>
        <begin position="682"/>
        <end position="787"/>
    </location>
</feature>
<dbReference type="PROSITE" id="PS51473">
    <property type="entry name" value="GNK2"/>
    <property type="match status" value="2"/>
</dbReference>
<dbReference type="AlphaFoldDB" id="A0A1Q3CQE8"/>
<evidence type="ECO:0000313" key="8">
    <source>
        <dbReference type="Proteomes" id="UP000187406"/>
    </source>
</evidence>
<dbReference type="Pfam" id="PF01657">
    <property type="entry name" value="Stress-antifung"/>
    <property type="match status" value="2"/>
</dbReference>
<sequence length="790" mass="88549">VSTAVAHPIQSYVCYNNISTGFKSFLAAIDSHHEPVNYIEAQKLPEWQTAMAEELVALDKNQTWEIVTLPEGKRTVGCRWIYKIKYQSDGTIERHKAHLVAKGYTQTYSIDYNETFAPVAKMNTVRVLMSVAVNLDWPLFQMDVKNAFLHGELEEEVYMDIPPGHSLETQPGKACRLKKAIYGLKQSPRAWYVKLSAALMFFGFKKSKSDYSLFVKKCSGSIVVVLIYVDDIVITGNNLVEIEKLKRHLNQKFDIKDLGQLRYFLGIEVETSSKGLFISQRKYVIDLLKETGKLAAKPADTPMDYNSKFEGDTTPLSDPRQFQRLVGKLIYLTITRPDISYTVSYISQFLHAPTLGHIDSVDRVLRYLKACPGKGIWMKKNDHTEIIGYADADWAGNPFDRRSTSGFCTFVGGNLVTWKSKKQSVVARSSVEAEYRAMASATSELIWLRHLLYDLTLRMPVTPIKLYCDNQAAIHIASNPIFHERTKHIEVDCHFVREKVQRKIIMTPYIQSEEQLADVFTKALPKNTFQNILANFNTSNLVHFQISTMLSSRFTSSLYLLSFAVLLQTVLGVDPLFHSCSGNENFTANGPYETNLNKLMGNLYYTTPATGFGLSSLGQSPNQVNGLALCRGDVSSTDCKTCVVEASSEILKLCPQNMAAIIIYDYCLLKYSNEYFFGKIDNSINFFMWNTQNASDPMSFNQQTKGLLSLLANEASITPKMYAAGELDTGGSVKIYGMAQCTRDLSSSDCKNCLDGLIGDLPSCCDGKLGGRVIGGSCNIIYETYSFISD</sequence>
<evidence type="ECO:0000313" key="7">
    <source>
        <dbReference type="EMBL" id="GAV82313.1"/>
    </source>
</evidence>
<dbReference type="InterPro" id="IPR050581">
    <property type="entry name" value="CRR_secretory_protein"/>
</dbReference>
<comment type="similarity">
    <text evidence="5">Belongs to the cysteine-rich repeat secretory protein family.</text>
</comment>
<accession>A0A1Q3CQE8</accession>
<dbReference type="Pfam" id="PF07727">
    <property type="entry name" value="RVT_2"/>
    <property type="match status" value="1"/>
</dbReference>
<evidence type="ECO:0000256" key="2">
    <source>
        <dbReference type="ARBA" id="ARBA00022525"/>
    </source>
</evidence>
<proteinExistence type="inferred from homology"/>
<protein>
    <submittedName>
        <fullName evidence="7">Stress-antifung domain-containing protein/RVT_2 domain-containing protein</fullName>
    </submittedName>
</protein>
<name>A0A1Q3CQE8_CEPFO</name>
<feature type="domain" description="Gnk2-homologous" evidence="6">
    <location>
        <begin position="574"/>
        <end position="676"/>
    </location>
</feature>
<evidence type="ECO:0000256" key="1">
    <source>
        <dbReference type="ARBA" id="ARBA00004613"/>
    </source>
</evidence>
<dbReference type="PANTHER" id="PTHR32411">
    <property type="entry name" value="CYSTEINE-RICH REPEAT SECRETORY PROTEIN 38-RELATED"/>
    <property type="match status" value="1"/>
</dbReference>
<dbReference type="Proteomes" id="UP000187406">
    <property type="component" value="Unassembled WGS sequence"/>
</dbReference>
<keyword evidence="3" id="KW-0732">Signal</keyword>
<dbReference type="CDD" id="cd09272">
    <property type="entry name" value="RNase_HI_RT_Ty1"/>
    <property type="match status" value="1"/>
</dbReference>
<keyword evidence="2" id="KW-0964">Secreted</keyword>
<dbReference type="InParanoid" id="A0A1Q3CQE8"/>
<keyword evidence="8" id="KW-1185">Reference proteome</keyword>